<keyword evidence="5" id="KW-1185">Reference proteome</keyword>
<dbReference type="EMBL" id="JBDPZD010000002">
    <property type="protein sequence ID" value="MEO3691662.1"/>
    <property type="molecule type" value="Genomic_DNA"/>
</dbReference>
<name>A0ABV0G1P9_9BURK</name>
<sequence length="311" mass="32078">MSSTLLITGATGFIGRALVARHLREGGQVIALSRDAARAQQLLGQQVRMLSRLDDLPDSARIDACVHLAGARVLGPPWSAARRALLVQSRHGVAMALQALLKRLHERPKVLVAASAIGYYGNPALAPAAALDERGPPQPGQFQSDLCAGIERDALAAEGLGLRVVCLRLGVVLGQGGGAYPAQALAARLGLGAVLGSGQQALAWLHLDDAVGLVQHALATPALRGPVNAVAPEVCSQAEFTRALAASFGRRAWLRVPAAALRLSMGEMSELLLGGVPLAPAAALQSGYRFRYPQLEGALAALAAGAEPAPG</sequence>
<dbReference type="PANTHER" id="PTHR11092:SF0">
    <property type="entry name" value="EPIMERASE FAMILY PROTEIN SDR39U1"/>
    <property type="match status" value="1"/>
</dbReference>
<evidence type="ECO:0000313" key="5">
    <source>
        <dbReference type="Proteomes" id="UP001495147"/>
    </source>
</evidence>
<dbReference type="InterPro" id="IPR010099">
    <property type="entry name" value="SDR39U1"/>
</dbReference>
<dbReference type="InterPro" id="IPR013549">
    <property type="entry name" value="DUF1731"/>
</dbReference>
<dbReference type="PANTHER" id="PTHR11092">
    <property type="entry name" value="SUGAR NUCLEOTIDE EPIMERASE RELATED"/>
    <property type="match status" value="1"/>
</dbReference>
<dbReference type="Proteomes" id="UP001495147">
    <property type="component" value="Unassembled WGS sequence"/>
</dbReference>
<comment type="similarity">
    <text evidence="1">Belongs to the NAD(P)-dependent epimerase/dehydratase family. SDR39U1 subfamily.</text>
</comment>
<dbReference type="Pfam" id="PF01370">
    <property type="entry name" value="Epimerase"/>
    <property type="match status" value="1"/>
</dbReference>
<dbReference type="Pfam" id="PF08338">
    <property type="entry name" value="DUF1731"/>
    <property type="match status" value="1"/>
</dbReference>
<evidence type="ECO:0000259" key="3">
    <source>
        <dbReference type="Pfam" id="PF08338"/>
    </source>
</evidence>
<evidence type="ECO:0000259" key="2">
    <source>
        <dbReference type="Pfam" id="PF01370"/>
    </source>
</evidence>
<proteinExistence type="inferred from homology"/>
<reference evidence="4 5" key="1">
    <citation type="submission" date="2024-05" db="EMBL/GenBank/DDBJ databases">
        <title>Roseateles sp. DJS-2-20 16S ribosomal RNA gene Genome sequencing and assembly.</title>
        <authorList>
            <person name="Woo H."/>
        </authorList>
    </citation>
    <scope>NUCLEOTIDE SEQUENCE [LARGE SCALE GENOMIC DNA]</scope>
    <source>
        <strain evidence="4 5">DJS-2-20</strain>
    </source>
</reference>
<feature type="domain" description="NAD-dependent epimerase/dehydratase" evidence="2">
    <location>
        <begin position="6"/>
        <end position="222"/>
    </location>
</feature>
<accession>A0ABV0G1P9</accession>
<dbReference type="InterPro" id="IPR001509">
    <property type="entry name" value="Epimerase_deHydtase"/>
</dbReference>
<evidence type="ECO:0000256" key="1">
    <source>
        <dbReference type="ARBA" id="ARBA00009353"/>
    </source>
</evidence>
<evidence type="ECO:0000313" key="4">
    <source>
        <dbReference type="EMBL" id="MEO3691662.1"/>
    </source>
</evidence>
<dbReference type="NCBIfam" id="TIGR01777">
    <property type="entry name" value="yfcH"/>
    <property type="match status" value="1"/>
</dbReference>
<dbReference type="InterPro" id="IPR036291">
    <property type="entry name" value="NAD(P)-bd_dom_sf"/>
</dbReference>
<dbReference type="SUPFAM" id="SSF51735">
    <property type="entry name" value="NAD(P)-binding Rossmann-fold domains"/>
    <property type="match status" value="1"/>
</dbReference>
<gene>
    <name evidence="4" type="ORF">ABDJ85_09295</name>
</gene>
<feature type="domain" description="DUF1731" evidence="3">
    <location>
        <begin position="256"/>
        <end position="302"/>
    </location>
</feature>
<organism evidence="4 5">
    <name type="scientific">Roseateles paludis</name>
    <dbReference type="NCBI Taxonomy" id="3145238"/>
    <lineage>
        <taxon>Bacteria</taxon>
        <taxon>Pseudomonadati</taxon>
        <taxon>Pseudomonadota</taxon>
        <taxon>Betaproteobacteria</taxon>
        <taxon>Burkholderiales</taxon>
        <taxon>Sphaerotilaceae</taxon>
        <taxon>Roseateles</taxon>
    </lineage>
</organism>
<protein>
    <submittedName>
        <fullName evidence="4">TIGR01777 family oxidoreductase</fullName>
    </submittedName>
</protein>
<comment type="caution">
    <text evidence="4">The sequence shown here is derived from an EMBL/GenBank/DDBJ whole genome shotgun (WGS) entry which is preliminary data.</text>
</comment>
<dbReference type="RefSeq" id="WP_347704477.1">
    <property type="nucleotide sequence ID" value="NZ_JBDPZD010000002.1"/>
</dbReference>
<dbReference type="Gene3D" id="3.40.50.720">
    <property type="entry name" value="NAD(P)-binding Rossmann-like Domain"/>
    <property type="match status" value="1"/>
</dbReference>